<name>A0A182NGI7_9DIPT</name>
<reference evidence="3" key="1">
    <citation type="submission" date="2013-03" db="EMBL/GenBank/DDBJ databases">
        <title>The Genome Sequence of Anopheles dirus WRAIR2.</title>
        <authorList>
            <consortium name="The Broad Institute Genomics Platform"/>
            <person name="Neafsey D.E."/>
            <person name="Walton C."/>
            <person name="Walker B."/>
            <person name="Young S.K."/>
            <person name="Zeng Q."/>
            <person name="Gargeya S."/>
            <person name="Fitzgerald M."/>
            <person name="Haas B."/>
            <person name="Abouelleil A."/>
            <person name="Allen A.W."/>
            <person name="Alvarado L."/>
            <person name="Arachchi H.M."/>
            <person name="Berlin A.M."/>
            <person name="Chapman S.B."/>
            <person name="Gainer-Dewar J."/>
            <person name="Goldberg J."/>
            <person name="Griggs A."/>
            <person name="Gujja S."/>
            <person name="Hansen M."/>
            <person name="Howarth C."/>
            <person name="Imamovic A."/>
            <person name="Ireland A."/>
            <person name="Larimer J."/>
            <person name="McCowan C."/>
            <person name="Murphy C."/>
            <person name="Pearson M."/>
            <person name="Poon T.W."/>
            <person name="Priest M."/>
            <person name="Roberts A."/>
            <person name="Saif S."/>
            <person name="Shea T."/>
            <person name="Sisk P."/>
            <person name="Sykes S."/>
            <person name="Wortman J."/>
            <person name="Nusbaum C."/>
            <person name="Birren B."/>
        </authorList>
    </citation>
    <scope>NUCLEOTIDE SEQUENCE [LARGE SCALE GENOMIC DNA]</scope>
    <source>
        <strain evidence="3">WRAIR2</strain>
    </source>
</reference>
<reference evidence="2" key="2">
    <citation type="submission" date="2020-05" db="UniProtKB">
        <authorList>
            <consortium name="EnsemblMetazoa"/>
        </authorList>
    </citation>
    <scope>IDENTIFICATION</scope>
    <source>
        <strain evidence="2">WRAIR2</strain>
    </source>
</reference>
<dbReference type="Proteomes" id="UP000075884">
    <property type="component" value="Unassembled WGS sequence"/>
</dbReference>
<feature type="region of interest" description="Disordered" evidence="1">
    <location>
        <begin position="33"/>
        <end position="71"/>
    </location>
</feature>
<dbReference type="VEuPathDB" id="VectorBase:ADIR006760"/>
<dbReference type="AlphaFoldDB" id="A0A182NGI7"/>
<protein>
    <submittedName>
        <fullName evidence="2">Uncharacterized protein</fullName>
    </submittedName>
</protein>
<keyword evidence="3" id="KW-1185">Reference proteome</keyword>
<feature type="compositionally biased region" description="Acidic residues" evidence="1">
    <location>
        <begin position="49"/>
        <end position="60"/>
    </location>
</feature>
<evidence type="ECO:0000313" key="3">
    <source>
        <dbReference type="Proteomes" id="UP000075884"/>
    </source>
</evidence>
<evidence type="ECO:0000313" key="2">
    <source>
        <dbReference type="EnsemblMetazoa" id="ADIR006760-PA"/>
    </source>
</evidence>
<feature type="compositionally biased region" description="Polar residues" evidence="1">
    <location>
        <begin position="61"/>
        <end position="71"/>
    </location>
</feature>
<organism evidence="2 3">
    <name type="scientific">Anopheles dirus</name>
    <dbReference type="NCBI Taxonomy" id="7168"/>
    <lineage>
        <taxon>Eukaryota</taxon>
        <taxon>Metazoa</taxon>
        <taxon>Ecdysozoa</taxon>
        <taxon>Arthropoda</taxon>
        <taxon>Hexapoda</taxon>
        <taxon>Insecta</taxon>
        <taxon>Pterygota</taxon>
        <taxon>Neoptera</taxon>
        <taxon>Endopterygota</taxon>
        <taxon>Diptera</taxon>
        <taxon>Nematocera</taxon>
        <taxon>Culicoidea</taxon>
        <taxon>Culicidae</taxon>
        <taxon>Anophelinae</taxon>
        <taxon>Anopheles</taxon>
    </lineage>
</organism>
<proteinExistence type="predicted"/>
<evidence type="ECO:0000256" key="1">
    <source>
        <dbReference type="SAM" id="MobiDB-lite"/>
    </source>
</evidence>
<sequence>MYYEAFAVTDTLRKGGSYGFIFAAAPASELDTKEELLESGSGSASVPETADDDLNDEESDTTPNAPSNDEL</sequence>
<dbReference type="EnsemblMetazoa" id="ADIR006760-RA">
    <property type="protein sequence ID" value="ADIR006760-PA"/>
    <property type="gene ID" value="ADIR006760"/>
</dbReference>
<accession>A0A182NGI7</accession>